<dbReference type="WBParaSite" id="GPLIN_000861800">
    <property type="protein sequence ID" value="GPLIN_000861800"/>
    <property type="gene ID" value="GPLIN_000861800"/>
</dbReference>
<accession>A0A183C6X2</accession>
<protein>
    <submittedName>
        <fullName evidence="2">Uncharacterized protein</fullName>
    </submittedName>
</protein>
<reference evidence="1" key="1">
    <citation type="submission" date="2013-12" db="EMBL/GenBank/DDBJ databases">
        <authorList>
            <person name="Aslett M."/>
        </authorList>
    </citation>
    <scope>NUCLEOTIDE SEQUENCE [LARGE SCALE GENOMIC DNA]</scope>
    <source>
        <strain evidence="1">Lindley</strain>
    </source>
</reference>
<name>A0A183C6X2_GLOPA</name>
<keyword evidence="1" id="KW-1185">Reference proteome</keyword>
<sequence>MPTRRTTKQDQAVGAGEAQQHGFCADRCPNRCVGGLCKELQMPTRRSTKQLEREKHNSMAFALISDRSDALEDLDFKFMLRTLRAIVCARRSPEFVGANTGSRLTNVNVLLFSHF</sequence>
<dbReference type="Proteomes" id="UP000050741">
    <property type="component" value="Unassembled WGS sequence"/>
</dbReference>
<dbReference type="AlphaFoldDB" id="A0A183C6X2"/>
<proteinExistence type="predicted"/>
<reference evidence="1" key="2">
    <citation type="submission" date="2014-05" db="EMBL/GenBank/DDBJ databases">
        <title>The genome and life-stage specific transcriptomes of Globodera pallida elucidate key aspects of plant parasitism by a cyst nematode.</title>
        <authorList>
            <person name="Cotton J.A."/>
            <person name="Lilley C.J."/>
            <person name="Jones L.M."/>
            <person name="Kikuchi T."/>
            <person name="Reid A.J."/>
            <person name="Thorpe P."/>
            <person name="Tsai I.J."/>
            <person name="Beasley H."/>
            <person name="Blok V."/>
            <person name="Cock P.J.A."/>
            <person name="Van den Akker S.E."/>
            <person name="Holroyd N."/>
            <person name="Hunt M."/>
            <person name="Mantelin S."/>
            <person name="Naghra H."/>
            <person name="Pain A."/>
            <person name="Palomares-Rius J.E."/>
            <person name="Zarowiecki M."/>
            <person name="Berriman M."/>
            <person name="Jones J.T."/>
            <person name="Urwin P.E."/>
        </authorList>
    </citation>
    <scope>NUCLEOTIDE SEQUENCE [LARGE SCALE GENOMIC DNA]</scope>
    <source>
        <strain evidence="1">Lindley</strain>
    </source>
</reference>
<evidence type="ECO:0000313" key="1">
    <source>
        <dbReference type="Proteomes" id="UP000050741"/>
    </source>
</evidence>
<reference evidence="2" key="3">
    <citation type="submission" date="2016-06" db="UniProtKB">
        <authorList>
            <consortium name="WormBaseParasite"/>
        </authorList>
    </citation>
    <scope>IDENTIFICATION</scope>
</reference>
<evidence type="ECO:0000313" key="2">
    <source>
        <dbReference type="WBParaSite" id="GPLIN_000861800"/>
    </source>
</evidence>
<organism evidence="1 2">
    <name type="scientific">Globodera pallida</name>
    <name type="common">Potato cyst nematode worm</name>
    <name type="synonym">Heterodera pallida</name>
    <dbReference type="NCBI Taxonomy" id="36090"/>
    <lineage>
        <taxon>Eukaryota</taxon>
        <taxon>Metazoa</taxon>
        <taxon>Ecdysozoa</taxon>
        <taxon>Nematoda</taxon>
        <taxon>Chromadorea</taxon>
        <taxon>Rhabditida</taxon>
        <taxon>Tylenchina</taxon>
        <taxon>Tylenchomorpha</taxon>
        <taxon>Tylenchoidea</taxon>
        <taxon>Heteroderidae</taxon>
        <taxon>Heteroderinae</taxon>
        <taxon>Globodera</taxon>
    </lineage>
</organism>